<gene>
    <name evidence="4" type="ORF">ACTOB_002268</name>
</gene>
<dbReference type="InterPro" id="IPR050072">
    <property type="entry name" value="Peptidase_M20A"/>
</dbReference>
<organism evidence="4 5">
    <name type="scientific">Actinoplanes oblitus</name>
    <dbReference type="NCBI Taxonomy" id="3040509"/>
    <lineage>
        <taxon>Bacteria</taxon>
        <taxon>Bacillati</taxon>
        <taxon>Actinomycetota</taxon>
        <taxon>Actinomycetes</taxon>
        <taxon>Micromonosporales</taxon>
        <taxon>Micromonosporaceae</taxon>
        <taxon>Actinoplanes</taxon>
    </lineage>
</organism>
<keyword evidence="1" id="KW-0479">Metal-binding</keyword>
<evidence type="ECO:0000313" key="4">
    <source>
        <dbReference type="EMBL" id="WIM98662.1"/>
    </source>
</evidence>
<feature type="domain" description="Peptidase M20 dimerisation" evidence="3">
    <location>
        <begin position="162"/>
        <end position="247"/>
    </location>
</feature>
<dbReference type="PANTHER" id="PTHR43808:SF31">
    <property type="entry name" value="N-ACETYL-L-CITRULLINE DEACETYLASE"/>
    <property type="match status" value="1"/>
</dbReference>
<dbReference type="Pfam" id="PF01546">
    <property type="entry name" value="Peptidase_M20"/>
    <property type="match status" value="1"/>
</dbReference>
<dbReference type="Proteomes" id="UP001240150">
    <property type="component" value="Chromosome"/>
</dbReference>
<dbReference type="Gene3D" id="3.40.630.10">
    <property type="entry name" value="Zn peptidases"/>
    <property type="match status" value="1"/>
</dbReference>
<protein>
    <submittedName>
        <fullName evidence="4">M20/M25/M40 family metallo-hydrolase</fullName>
    </submittedName>
</protein>
<evidence type="ECO:0000256" key="2">
    <source>
        <dbReference type="ARBA" id="ARBA00022801"/>
    </source>
</evidence>
<dbReference type="EMBL" id="CP126980">
    <property type="protein sequence ID" value="WIM98662.1"/>
    <property type="molecule type" value="Genomic_DNA"/>
</dbReference>
<dbReference type="InterPro" id="IPR002933">
    <property type="entry name" value="Peptidase_M20"/>
</dbReference>
<evidence type="ECO:0000313" key="5">
    <source>
        <dbReference type="Proteomes" id="UP001240150"/>
    </source>
</evidence>
<evidence type="ECO:0000259" key="3">
    <source>
        <dbReference type="Pfam" id="PF07687"/>
    </source>
</evidence>
<proteinExistence type="predicted"/>
<dbReference type="InterPro" id="IPR036264">
    <property type="entry name" value="Bact_exopeptidase_dim_dom"/>
</dbReference>
<dbReference type="Gene3D" id="3.30.70.360">
    <property type="match status" value="1"/>
</dbReference>
<keyword evidence="5" id="KW-1185">Reference proteome</keyword>
<dbReference type="Pfam" id="PF07687">
    <property type="entry name" value="M20_dimer"/>
    <property type="match status" value="1"/>
</dbReference>
<sequence>MEELLAPLEALIGIHSTADRPGELHRALGLVLDLLGPGFDIRRFESGGKPSALVTHPDRPGRPRVILNAHLDVVPGTPDQFRPHRDGDRLYGRGTHDMKAAALVLVTIFRELAGELTYPIALQLVTDEEIGGFDGTGHQVRAGVRGDFVIIGEQSGLRVVTESKGLVRARLIAPGQAAHAAYPWLGSNAILTLIAAVEKLLRRYPPPTSEAWATTVNLARVETTNEAFNQVPADATAWLDIRYPPEDPDLTGRAPAEIEAFLRRLTDSTVEVLVEAVGAPHRADPESAGVRALREAVQAVGHPGELLRKHGAADSRFYFPLGIDAVIFGPTGDGQHGPWEYLEISSLRPYHDALETFLFRTPSAPPPTAPIPSRR</sequence>
<dbReference type="PANTHER" id="PTHR43808">
    <property type="entry name" value="ACETYLORNITHINE DEACETYLASE"/>
    <property type="match status" value="1"/>
</dbReference>
<dbReference type="SUPFAM" id="SSF55031">
    <property type="entry name" value="Bacterial exopeptidase dimerisation domain"/>
    <property type="match status" value="1"/>
</dbReference>
<accession>A0ABY8WMF6</accession>
<keyword evidence="2" id="KW-0378">Hydrolase</keyword>
<dbReference type="InterPro" id="IPR011650">
    <property type="entry name" value="Peptidase_M20_dimer"/>
</dbReference>
<dbReference type="RefSeq" id="WP_284920043.1">
    <property type="nucleotide sequence ID" value="NZ_CP126980.1"/>
</dbReference>
<evidence type="ECO:0000256" key="1">
    <source>
        <dbReference type="ARBA" id="ARBA00022723"/>
    </source>
</evidence>
<dbReference type="SUPFAM" id="SSF53187">
    <property type="entry name" value="Zn-dependent exopeptidases"/>
    <property type="match status" value="1"/>
</dbReference>
<name>A0ABY8WMF6_9ACTN</name>
<reference evidence="4 5" key="1">
    <citation type="submission" date="2023-06" db="EMBL/GenBank/DDBJ databases">
        <authorList>
            <person name="Yushchuk O."/>
            <person name="Binda E."/>
            <person name="Ruckert-Reed C."/>
            <person name="Fedorenko V."/>
            <person name="Kalinowski J."/>
            <person name="Marinelli F."/>
        </authorList>
    </citation>
    <scope>NUCLEOTIDE SEQUENCE [LARGE SCALE GENOMIC DNA]</scope>
    <source>
        <strain evidence="4 5">NRRL 3884</strain>
    </source>
</reference>